<evidence type="ECO:0000313" key="1">
    <source>
        <dbReference type="Proteomes" id="UP000036681"/>
    </source>
</evidence>
<evidence type="ECO:0000313" key="2">
    <source>
        <dbReference type="WBParaSite" id="ALUE_0000186101-mRNA-1"/>
    </source>
</evidence>
<protein>
    <submittedName>
        <fullName evidence="2">Uncharacterized protein</fullName>
    </submittedName>
</protein>
<sequence>MWYFLRRCDDFANNKLYLLVHQPTTTMHS</sequence>
<accession>A0A0M3HK16</accession>
<organism evidence="1 2">
    <name type="scientific">Ascaris lumbricoides</name>
    <name type="common">Giant roundworm</name>
    <dbReference type="NCBI Taxonomy" id="6252"/>
    <lineage>
        <taxon>Eukaryota</taxon>
        <taxon>Metazoa</taxon>
        <taxon>Ecdysozoa</taxon>
        <taxon>Nematoda</taxon>
        <taxon>Chromadorea</taxon>
        <taxon>Rhabditida</taxon>
        <taxon>Spirurina</taxon>
        <taxon>Ascaridomorpha</taxon>
        <taxon>Ascaridoidea</taxon>
        <taxon>Ascarididae</taxon>
        <taxon>Ascaris</taxon>
    </lineage>
</organism>
<name>A0A0M3HK16_ASCLU</name>
<dbReference type="WBParaSite" id="ALUE_0000186101-mRNA-1">
    <property type="protein sequence ID" value="ALUE_0000186101-mRNA-1"/>
    <property type="gene ID" value="ALUE_0000186101"/>
</dbReference>
<proteinExistence type="predicted"/>
<keyword evidence="1" id="KW-1185">Reference proteome</keyword>
<reference evidence="2" key="1">
    <citation type="submission" date="2017-02" db="UniProtKB">
        <authorList>
            <consortium name="WormBaseParasite"/>
        </authorList>
    </citation>
    <scope>IDENTIFICATION</scope>
</reference>
<dbReference type="AlphaFoldDB" id="A0A0M3HK16"/>
<dbReference type="Proteomes" id="UP000036681">
    <property type="component" value="Unplaced"/>
</dbReference>